<dbReference type="PROSITE" id="PS50109">
    <property type="entry name" value="HIS_KIN"/>
    <property type="match status" value="1"/>
</dbReference>
<dbReference type="Gene3D" id="3.30.565.10">
    <property type="entry name" value="Histidine kinase-like ATPase, C-terminal domain"/>
    <property type="match status" value="1"/>
</dbReference>
<dbReference type="OrthoDB" id="8127at2157"/>
<reference evidence="14" key="1">
    <citation type="journal article" date="2015" name="Microbiology">
        <title>Genome of Methanoregula boonei 6A8 reveals adaptations to oligotrophic peatland environments.</title>
        <authorList>
            <person name="Braeuer S."/>
            <person name="Cadillo-Quiroz H."/>
            <person name="Kyrpides N."/>
            <person name="Woyke T."/>
            <person name="Goodwin L."/>
            <person name="Detter C."/>
            <person name="Podell S."/>
            <person name="Yavitt J.B."/>
            <person name="Zinder S.H."/>
        </authorList>
    </citation>
    <scope>NUCLEOTIDE SEQUENCE [LARGE SCALE GENOMIC DNA]</scope>
    <source>
        <strain evidence="14">DSM 21154 / JCM 14090 / 6A8</strain>
    </source>
</reference>
<evidence type="ECO:0000256" key="3">
    <source>
        <dbReference type="ARBA" id="ARBA00022553"/>
    </source>
</evidence>
<dbReference type="GeneID" id="5411985"/>
<dbReference type="EMBL" id="CP000780">
    <property type="protein sequence ID" value="ABS56322.1"/>
    <property type="molecule type" value="Genomic_DNA"/>
</dbReference>
<dbReference type="Pfam" id="PF02518">
    <property type="entry name" value="HATPase_c"/>
    <property type="match status" value="1"/>
</dbReference>
<dbReference type="PROSITE" id="PS50112">
    <property type="entry name" value="PAS"/>
    <property type="match status" value="3"/>
</dbReference>
<dbReference type="RefSeq" id="WP_012107373.1">
    <property type="nucleotide sequence ID" value="NC_009712.1"/>
</dbReference>
<dbReference type="CDD" id="cd00130">
    <property type="entry name" value="PAS"/>
    <property type="match status" value="2"/>
</dbReference>
<dbReference type="InterPro" id="IPR000700">
    <property type="entry name" value="PAS-assoc_C"/>
</dbReference>
<dbReference type="HOGENOM" id="CLU_000445_114_57_2"/>
<dbReference type="SMART" id="SM00091">
    <property type="entry name" value="PAS"/>
    <property type="match status" value="3"/>
</dbReference>
<keyword evidence="9" id="KW-0812">Transmembrane</keyword>
<proteinExistence type="predicted"/>
<feature type="domain" description="Histidine kinase" evidence="10">
    <location>
        <begin position="488"/>
        <end position="681"/>
    </location>
</feature>
<evidence type="ECO:0000313" key="13">
    <source>
        <dbReference type="EMBL" id="ABS56322.1"/>
    </source>
</evidence>
<evidence type="ECO:0000256" key="7">
    <source>
        <dbReference type="ARBA" id="ARBA00022840"/>
    </source>
</evidence>
<dbReference type="PROSITE" id="PS50113">
    <property type="entry name" value="PAC"/>
    <property type="match status" value="1"/>
</dbReference>
<keyword evidence="4" id="KW-0808">Transferase</keyword>
<dbReference type="InterPro" id="IPR036890">
    <property type="entry name" value="HATPase_C_sf"/>
</dbReference>
<dbReference type="AlphaFoldDB" id="A7I9B1"/>
<evidence type="ECO:0000256" key="4">
    <source>
        <dbReference type="ARBA" id="ARBA00022679"/>
    </source>
</evidence>
<evidence type="ECO:0000259" key="12">
    <source>
        <dbReference type="PROSITE" id="PS50113"/>
    </source>
</evidence>
<dbReference type="InterPro" id="IPR013655">
    <property type="entry name" value="PAS_fold_3"/>
</dbReference>
<organism evidence="13 14">
    <name type="scientific">Methanoregula boonei (strain DSM 21154 / JCM 14090 / 6A8)</name>
    <dbReference type="NCBI Taxonomy" id="456442"/>
    <lineage>
        <taxon>Archaea</taxon>
        <taxon>Methanobacteriati</taxon>
        <taxon>Methanobacteriota</taxon>
        <taxon>Stenosarchaea group</taxon>
        <taxon>Methanomicrobia</taxon>
        <taxon>Methanomicrobiales</taxon>
        <taxon>Methanoregulaceae</taxon>
        <taxon>Methanoregula</taxon>
    </lineage>
</organism>
<dbReference type="InterPro" id="IPR011495">
    <property type="entry name" value="Sig_transdc_His_kin_sub2_dim/P"/>
</dbReference>
<keyword evidence="3" id="KW-0597">Phosphoprotein</keyword>
<feature type="domain" description="PAC" evidence="12">
    <location>
        <begin position="425"/>
        <end position="477"/>
    </location>
</feature>
<dbReference type="STRING" id="456442.Mboo_1806"/>
<dbReference type="GO" id="GO:0005524">
    <property type="term" value="F:ATP binding"/>
    <property type="evidence" value="ECO:0007669"/>
    <property type="project" value="UniProtKB-KW"/>
</dbReference>
<evidence type="ECO:0000256" key="1">
    <source>
        <dbReference type="ARBA" id="ARBA00000085"/>
    </source>
</evidence>
<keyword evidence="6 13" id="KW-0418">Kinase</keyword>
<dbReference type="Gene3D" id="3.30.450.20">
    <property type="entry name" value="PAS domain"/>
    <property type="match status" value="3"/>
</dbReference>
<evidence type="ECO:0000259" key="10">
    <source>
        <dbReference type="PROSITE" id="PS50109"/>
    </source>
</evidence>
<dbReference type="Pfam" id="PF13426">
    <property type="entry name" value="PAS_9"/>
    <property type="match status" value="2"/>
</dbReference>
<dbReference type="PANTHER" id="PTHR41523:SF8">
    <property type="entry name" value="ETHYLENE RESPONSE SENSOR PROTEIN"/>
    <property type="match status" value="1"/>
</dbReference>
<sequence precursor="true">MPEIRKSRFVIILLAALLSIASILITIFSLRNGLVDVYPYLYLVPVILVAYAWPRMGIYFTIVLGWLYLGTVYMYGALDLHLLASSSIWFYIFVSLGVLISAYTNELAKQRTFRDIFMSSQSGIFTFDLETLRIQQHNIRLNNLLGYDERELDDKKLSDIWESPGEMNALISRIRSGSAVNDAETVFAKKDGSRVWCQITMSCSTENLVTTSVADISERKKVCDQLRETELQYQMLFDRAGDAIVIHDRSGLILAANRIACQRSGYSAEELKTMHFTDLDLASCAEKTRISLRELEHKGFLIYETIHHYRSGTKIPTEISSSLIEFRGRPAVISIIRDISERKRAEAQIREREQRFRKTGELIPYGVWIADAAGQFTYCSDSFLALLDMKLEECAHFGWMKRLSPEDAERTKNDWIETVRTGGFWDYEYRLFDKAGGEHFVLSRGSPLRDGTGTILSFVGIHLDITDRRRYENQLEESLREKEVIIKEVHHRVKNNMQVISGFLQLQSNYISDPESAEKLNECQRRVRSMALVHEKLYQSRHLGFINVAEYIKSLVSELQEAYVVQADIRFEVNVENVNINLDTAIPCGLIINELLTNSLKYAFKGRASGTVKISLNLSPDHRFTLKAGDDGTGLPANFDLHSTATLGMQLVQVLVRQLGGEIAIVSQQGTSFVITFPEKF</sequence>
<keyword evidence="8" id="KW-0843">Virulence</keyword>
<feature type="domain" description="PAS" evidence="11">
    <location>
        <begin position="109"/>
        <end position="152"/>
    </location>
</feature>
<evidence type="ECO:0000256" key="8">
    <source>
        <dbReference type="ARBA" id="ARBA00023026"/>
    </source>
</evidence>
<dbReference type="Pfam" id="PF08447">
    <property type="entry name" value="PAS_3"/>
    <property type="match status" value="1"/>
</dbReference>
<feature type="domain" description="PAS" evidence="11">
    <location>
        <begin position="229"/>
        <end position="271"/>
    </location>
</feature>
<dbReference type="InterPro" id="IPR005467">
    <property type="entry name" value="His_kinase_dom"/>
</dbReference>
<evidence type="ECO:0000256" key="2">
    <source>
        <dbReference type="ARBA" id="ARBA00012438"/>
    </source>
</evidence>
<feature type="domain" description="PAS" evidence="11">
    <location>
        <begin position="352"/>
        <end position="423"/>
    </location>
</feature>
<comment type="catalytic activity">
    <reaction evidence="1">
        <text>ATP + protein L-histidine = ADP + protein N-phospho-L-histidine.</text>
        <dbReference type="EC" id="2.7.13.3"/>
    </reaction>
</comment>
<dbReference type="NCBIfam" id="TIGR00229">
    <property type="entry name" value="sensory_box"/>
    <property type="match status" value="3"/>
</dbReference>
<keyword evidence="7" id="KW-0067">ATP-binding</keyword>
<keyword evidence="14" id="KW-1185">Reference proteome</keyword>
<dbReference type="KEGG" id="mbn:Mboo_1806"/>
<evidence type="ECO:0000256" key="9">
    <source>
        <dbReference type="SAM" id="Phobius"/>
    </source>
</evidence>
<evidence type="ECO:0000256" key="5">
    <source>
        <dbReference type="ARBA" id="ARBA00022741"/>
    </source>
</evidence>
<keyword evidence="5" id="KW-0547">Nucleotide-binding</keyword>
<dbReference type="SUPFAM" id="SSF55785">
    <property type="entry name" value="PYP-like sensor domain (PAS domain)"/>
    <property type="match status" value="3"/>
</dbReference>
<dbReference type="InterPro" id="IPR035965">
    <property type="entry name" value="PAS-like_dom_sf"/>
</dbReference>
<dbReference type="Pfam" id="PF07568">
    <property type="entry name" value="HisKA_2"/>
    <property type="match status" value="1"/>
</dbReference>
<dbReference type="SMART" id="SM00086">
    <property type="entry name" value="PAC"/>
    <property type="match status" value="3"/>
</dbReference>
<feature type="transmembrane region" description="Helical" evidence="9">
    <location>
        <begin position="88"/>
        <end position="108"/>
    </location>
</feature>
<gene>
    <name evidence="13" type="ordered locus">Mboo_1806</name>
</gene>
<dbReference type="InterPro" id="IPR000014">
    <property type="entry name" value="PAS"/>
</dbReference>
<dbReference type="eggNOG" id="arCOG02335">
    <property type="taxonomic scope" value="Archaea"/>
</dbReference>
<evidence type="ECO:0000313" key="14">
    <source>
        <dbReference type="Proteomes" id="UP000002408"/>
    </source>
</evidence>
<accession>A7I9B1</accession>
<evidence type="ECO:0000256" key="6">
    <source>
        <dbReference type="ARBA" id="ARBA00022777"/>
    </source>
</evidence>
<feature type="transmembrane region" description="Helical" evidence="9">
    <location>
        <begin position="9"/>
        <end position="31"/>
    </location>
</feature>
<dbReference type="EC" id="2.7.13.3" evidence="2"/>
<dbReference type="PANTHER" id="PTHR41523">
    <property type="entry name" value="TWO-COMPONENT SYSTEM SENSOR PROTEIN"/>
    <property type="match status" value="1"/>
</dbReference>
<dbReference type="InterPro" id="IPR001610">
    <property type="entry name" value="PAC"/>
</dbReference>
<dbReference type="eggNOG" id="arCOG06712">
    <property type="taxonomic scope" value="Archaea"/>
</dbReference>
<protein>
    <recommendedName>
        <fullName evidence="2">histidine kinase</fullName>
        <ecNumber evidence="2">2.7.13.3</ecNumber>
    </recommendedName>
</protein>
<evidence type="ECO:0000259" key="11">
    <source>
        <dbReference type="PROSITE" id="PS50112"/>
    </source>
</evidence>
<dbReference type="InterPro" id="IPR003594">
    <property type="entry name" value="HATPase_dom"/>
</dbReference>
<dbReference type="SUPFAM" id="SSF55874">
    <property type="entry name" value="ATPase domain of HSP90 chaperone/DNA topoisomerase II/histidine kinase"/>
    <property type="match status" value="1"/>
</dbReference>
<dbReference type="SMART" id="SM00387">
    <property type="entry name" value="HATPase_c"/>
    <property type="match status" value="1"/>
</dbReference>
<dbReference type="Proteomes" id="UP000002408">
    <property type="component" value="Chromosome"/>
</dbReference>
<name>A7I9B1_METB6</name>
<keyword evidence="9" id="KW-1133">Transmembrane helix</keyword>
<keyword evidence="9" id="KW-0472">Membrane</keyword>
<dbReference type="GO" id="GO:0004673">
    <property type="term" value="F:protein histidine kinase activity"/>
    <property type="evidence" value="ECO:0007669"/>
    <property type="project" value="UniProtKB-EC"/>
</dbReference>